<keyword evidence="1" id="KW-0472">Membrane</keyword>
<gene>
    <name evidence="2" type="ORF">J2S43_000926</name>
</gene>
<evidence type="ECO:0000313" key="3">
    <source>
        <dbReference type="Proteomes" id="UP001240984"/>
    </source>
</evidence>
<feature type="transmembrane region" description="Helical" evidence="1">
    <location>
        <begin position="104"/>
        <end position="123"/>
    </location>
</feature>
<name>A0ABT9MLV8_9ACTN</name>
<keyword evidence="1" id="KW-1133">Transmembrane helix</keyword>
<accession>A0ABT9MLV8</accession>
<feature type="transmembrane region" description="Helical" evidence="1">
    <location>
        <begin position="49"/>
        <end position="70"/>
    </location>
</feature>
<feature type="transmembrane region" description="Helical" evidence="1">
    <location>
        <begin position="135"/>
        <end position="154"/>
    </location>
</feature>
<dbReference type="EMBL" id="JAUSRA010000001">
    <property type="protein sequence ID" value="MDP9792414.1"/>
    <property type="molecule type" value="Genomic_DNA"/>
</dbReference>
<dbReference type="InterPro" id="IPR009339">
    <property type="entry name" value="DUF998"/>
</dbReference>
<dbReference type="RefSeq" id="WP_306827306.1">
    <property type="nucleotide sequence ID" value="NZ_JAUSRA010000001.1"/>
</dbReference>
<sequence length="203" mass="20615">MRSPALVSSAAAPVLLIGGWLLAESRQPPAFDPLRDAISDLAALDAADRHIMTAALLGVGLAHLVTAFGLTEVSRAGRLLIAVGGIATVLVGAFPLPAHGGGSAAHTAAATVAFTALAVWPFTGGSRTTVLQEPATIIAGTVLLSLAVWFAFTLRLGGPLGLAERTAAAAQAIWPFIVAVTIHAGREQPERTGRAAPPKRSIG</sequence>
<organism evidence="2 3">
    <name type="scientific">Catenuloplanes nepalensis</name>
    <dbReference type="NCBI Taxonomy" id="587533"/>
    <lineage>
        <taxon>Bacteria</taxon>
        <taxon>Bacillati</taxon>
        <taxon>Actinomycetota</taxon>
        <taxon>Actinomycetes</taxon>
        <taxon>Micromonosporales</taxon>
        <taxon>Micromonosporaceae</taxon>
        <taxon>Catenuloplanes</taxon>
    </lineage>
</organism>
<protein>
    <submittedName>
        <fullName evidence="2">Membrane protein</fullName>
    </submittedName>
</protein>
<comment type="caution">
    <text evidence="2">The sequence shown here is derived from an EMBL/GenBank/DDBJ whole genome shotgun (WGS) entry which is preliminary data.</text>
</comment>
<feature type="transmembrane region" description="Helical" evidence="1">
    <location>
        <begin position="166"/>
        <end position="184"/>
    </location>
</feature>
<evidence type="ECO:0000313" key="2">
    <source>
        <dbReference type="EMBL" id="MDP9792414.1"/>
    </source>
</evidence>
<feature type="transmembrane region" description="Helical" evidence="1">
    <location>
        <begin position="79"/>
        <end position="98"/>
    </location>
</feature>
<dbReference type="Proteomes" id="UP001240984">
    <property type="component" value="Unassembled WGS sequence"/>
</dbReference>
<evidence type="ECO:0000256" key="1">
    <source>
        <dbReference type="SAM" id="Phobius"/>
    </source>
</evidence>
<dbReference type="Pfam" id="PF06197">
    <property type="entry name" value="DUF998"/>
    <property type="match status" value="1"/>
</dbReference>
<keyword evidence="3" id="KW-1185">Reference proteome</keyword>
<proteinExistence type="predicted"/>
<reference evidence="2 3" key="1">
    <citation type="submission" date="2023-07" db="EMBL/GenBank/DDBJ databases">
        <title>Sequencing the genomes of 1000 actinobacteria strains.</title>
        <authorList>
            <person name="Klenk H.-P."/>
        </authorList>
    </citation>
    <scope>NUCLEOTIDE SEQUENCE [LARGE SCALE GENOMIC DNA]</scope>
    <source>
        <strain evidence="2 3">DSM 44710</strain>
    </source>
</reference>
<keyword evidence="1" id="KW-0812">Transmembrane</keyword>